<evidence type="ECO:0000256" key="3">
    <source>
        <dbReference type="ARBA" id="ARBA00022692"/>
    </source>
</evidence>
<feature type="compositionally biased region" description="Basic and acidic residues" evidence="6">
    <location>
        <begin position="28"/>
        <end position="43"/>
    </location>
</feature>
<dbReference type="Gene3D" id="1.20.58.340">
    <property type="entry name" value="Magnesium transport protein CorA, transmembrane region"/>
    <property type="match status" value="2"/>
</dbReference>
<reference evidence="8 9" key="1">
    <citation type="submission" date="2016-02" db="EMBL/GenBank/DDBJ databases">
        <title>Comparative genomic and transcriptomic foundation for Pichia pastoris.</title>
        <authorList>
            <person name="Love K.R."/>
            <person name="Shah K.A."/>
            <person name="Whittaker C.A."/>
            <person name="Wu J."/>
            <person name="Bartlett M.C."/>
            <person name="Ma D."/>
            <person name="Leeson R.L."/>
            <person name="Priest M."/>
            <person name="Young S.K."/>
            <person name="Love J.C."/>
        </authorList>
    </citation>
    <scope>NUCLEOTIDE SEQUENCE [LARGE SCALE GENOMIC DNA]</scope>
    <source>
        <strain evidence="8 9">ATCC 28485</strain>
    </source>
</reference>
<organism evidence="8 9">
    <name type="scientific">Komagataella pastoris</name>
    <name type="common">Yeast</name>
    <name type="synonym">Pichia pastoris</name>
    <dbReference type="NCBI Taxonomy" id="4922"/>
    <lineage>
        <taxon>Eukaryota</taxon>
        <taxon>Fungi</taxon>
        <taxon>Dikarya</taxon>
        <taxon>Ascomycota</taxon>
        <taxon>Saccharomycotina</taxon>
        <taxon>Pichiomycetes</taxon>
        <taxon>Pichiales</taxon>
        <taxon>Pichiaceae</taxon>
        <taxon>Komagataella</taxon>
    </lineage>
</organism>
<protein>
    <submittedName>
        <fullName evidence="8">BA75_03316T0</fullName>
    </submittedName>
</protein>
<evidence type="ECO:0000313" key="9">
    <source>
        <dbReference type="Proteomes" id="UP000094565"/>
    </source>
</evidence>
<keyword evidence="4 7" id="KW-1133">Transmembrane helix</keyword>
<dbReference type="InterPro" id="IPR044089">
    <property type="entry name" value="Alr1-like"/>
</dbReference>
<evidence type="ECO:0000256" key="6">
    <source>
        <dbReference type="SAM" id="MobiDB-lite"/>
    </source>
</evidence>
<comment type="subcellular location">
    <subcellularLocation>
        <location evidence="1">Membrane</location>
        <topology evidence="1">Multi-pass membrane protein</topology>
    </subcellularLocation>
</comment>
<name>A0A1B2JE80_PICPA</name>
<evidence type="ECO:0000256" key="7">
    <source>
        <dbReference type="SAM" id="Phobius"/>
    </source>
</evidence>
<dbReference type="OrthoDB" id="29879at2759"/>
<gene>
    <name evidence="8" type="ORF">ATY40_BA7503316</name>
</gene>
<dbReference type="EMBL" id="CP014585">
    <property type="protein sequence ID" value="ANZ76098.1"/>
    <property type="molecule type" value="Genomic_DNA"/>
</dbReference>
<feature type="compositionally biased region" description="Polar residues" evidence="6">
    <location>
        <begin position="183"/>
        <end position="198"/>
    </location>
</feature>
<proteinExistence type="inferred from homology"/>
<evidence type="ECO:0000256" key="1">
    <source>
        <dbReference type="ARBA" id="ARBA00004141"/>
    </source>
</evidence>
<dbReference type="PANTHER" id="PTHR21535:SF55">
    <property type="entry name" value="MAGNESIUM TRANSPORTER ALR1-RELATED"/>
    <property type="match status" value="1"/>
</dbReference>
<feature type="region of interest" description="Disordered" evidence="6">
    <location>
        <begin position="303"/>
        <end position="342"/>
    </location>
</feature>
<dbReference type="SUPFAM" id="SSF143865">
    <property type="entry name" value="CorA soluble domain-like"/>
    <property type="match status" value="1"/>
</dbReference>
<feature type="region of interest" description="Disordered" evidence="6">
    <location>
        <begin position="1"/>
        <end position="89"/>
    </location>
</feature>
<dbReference type="InterPro" id="IPR045863">
    <property type="entry name" value="CorA_TM1_TM2"/>
</dbReference>
<dbReference type="PANTHER" id="PTHR21535">
    <property type="entry name" value="MAGNESIUM AND COBALT TRANSPORT PROTEIN/MITOCHONDRIAL IMPORT INNER MEMBRANE TRANSLOCASE SUBUNIT TIM8"/>
    <property type="match status" value="1"/>
</dbReference>
<dbReference type="Proteomes" id="UP000094565">
    <property type="component" value="Chromosome 2"/>
</dbReference>
<dbReference type="GO" id="GO:0005886">
    <property type="term" value="C:plasma membrane"/>
    <property type="evidence" value="ECO:0007669"/>
    <property type="project" value="TreeGrafter"/>
</dbReference>
<dbReference type="SUPFAM" id="SSF144083">
    <property type="entry name" value="Magnesium transport protein CorA, transmembrane region"/>
    <property type="match status" value="1"/>
</dbReference>
<accession>A0A1B2JE80</accession>
<dbReference type="Gene3D" id="3.30.460.20">
    <property type="entry name" value="CorA soluble domain-like"/>
    <property type="match status" value="1"/>
</dbReference>
<evidence type="ECO:0000256" key="2">
    <source>
        <dbReference type="ARBA" id="ARBA00009765"/>
    </source>
</evidence>
<dbReference type="InterPro" id="IPR045861">
    <property type="entry name" value="CorA_cytoplasmic_dom"/>
</dbReference>
<dbReference type="InterPro" id="IPR002523">
    <property type="entry name" value="MgTranspt_CorA/ZnTranspt_ZntB"/>
</dbReference>
<dbReference type="AlphaFoldDB" id="A0A1B2JE80"/>
<evidence type="ECO:0000256" key="5">
    <source>
        <dbReference type="ARBA" id="ARBA00023136"/>
    </source>
</evidence>
<feature type="compositionally biased region" description="Low complexity" evidence="6">
    <location>
        <begin position="207"/>
        <end position="218"/>
    </location>
</feature>
<sequence length="767" mass="85753">MSPINDSGSRNLVSPAIYHTSSHGSITKRSDMADNEELRDSSHKSSSLPIRKEGISPSLKLNDQKMPSGGELRLPAPAIRTTQNPSQFVESTELRDRMLYSEDFDNEDIASPYLASFDGSSSKKHEQPGFIRRACSKSISEQFKSLIDADVQQSSNDGGEILLNRENGPSVPGTNVIPLTKLPSRTSIKSTGKTSPQQVKKERQDSSSDSDVDSYASRSSKETEEDVCFPMVPKNVRVKGIDFMELENFIAEERLEKKSLMKREEALKVFDSNLARGFSSGNSKSSSAALKYVPKNIAQNTAAGNFVPSPQSYDPGDAYLEEKSNASSNKKERSTEDDGDIGVTFRSQRRNAEVASILPDRYSFYSSNNNETIHAPDISSLVNEGQKVEELFHGAEATWWLDCICPTDNEMKVLAKAFGIHPLTAEDIRMQERREKVELFKNYYFVCFHSFETDTESEDFLEPINVYIVVFREGILSFHFTPINHPANVRRRVRQLRDYVNVSADWLCYAMIDDITDGFAPVIQATEYEADAFEQSVFVARDQEFGIILQRIAESRRKVMKLMRLLSGKTDVIKILAKRCPDRANGNSANGNSTSNVSRPQSITPRADIALYLSDILDHIVTMFQSLLGYEKIFSRSYSNYLAQLQVESFYSNLKITEILSKITLLGTIFFPMSMITGLFGMNATVPGQDTGSLTWWFGILGCLLAVVFTFGFLGSYWMNRSLASKSPLTPAGGGRLVRSFRHTGGNITSDRARSILSLPRTFSKYD</sequence>
<feature type="transmembrane region" description="Helical" evidence="7">
    <location>
        <begin position="694"/>
        <end position="718"/>
    </location>
</feature>
<feature type="compositionally biased region" description="Polar residues" evidence="6">
    <location>
        <begin position="303"/>
        <end position="312"/>
    </location>
</feature>
<dbReference type="Pfam" id="PF01544">
    <property type="entry name" value="CorA"/>
    <property type="match status" value="1"/>
</dbReference>
<keyword evidence="3 7" id="KW-0812">Transmembrane</keyword>
<feature type="compositionally biased region" description="Polar residues" evidence="6">
    <location>
        <begin position="80"/>
        <end position="89"/>
    </location>
</feature>
<feature type="compositionally biased region" description="Polar residues" evidence="6">
    <location>
        <begin position="1"/>
        <end position="12"/>
    </location>
</feature>
<evidence type="ECO:0000256" key="4">
    <source>
        <dbReference type="ARBA" id="ARBA00022989"/>
    </source>
</evidence>
<dbReference type="CDD" id="cd12829">
    <property type="entry name" value="Alr1p-like"/>
    <property type="match status" value="1"/>
</dbReference>
<keyword evidence="9" id="KW-1185">Reference proteome</keyword>
<comment type="similarity">
    <text evidence="2">Belongs to the CorA metal ion transporter (MIT) (TC 1.A.35) family.</text>
</comment>
<feature type="region of interest" description="Disordered" evidence="6">
    <location>
        <begin position="156"/>
        <end position="226"/>
    </location>
</feature>
<feature type="transmembrane region" description="Helical" evidence="7">
    <location>
        <begin position="663"/>
        <end position="682"/>
    </location>
</feature>
<dbReference type="GO" id="GO:0010961">
    <property type="term" value="P:intracellular magnesium ion homeostasis"/>
    <property type="evidence" value="ECO:0007669"/>
    <property type="project" value="TreeGrafter"/>
</dbReference>
<dbReference type="GO" id="GO:0015095">
    <property type="term" value="F:magnesium ion transmembrane transporter activity"/>
    <property type="evidence" value="ECO:0007669"/>
    <property type="project" value="InterPro"/>
</dbReference>
<feature type="compositionally biased region" description="Basic and acidic residues" evidence="6">
    <location>
        <begin position="320"/>
        <end position="336"/>
    </location>
</feature>
<evidence type="ECO:0000313" key="8">
    <source>
        <dbReference type="EMBL" id="ANZ76098.1"/>
    </source>
</evidence>
<keyword evidence="5 7" id="KW-0472">Membrane</keyword>